<dbReference type="Gene3D" id="3.90.226.10">
    <property type="entry name" value="2-enoyl-CoA Hydratase, Chain A, domain 1"/>
    <property type="match status" value="1"/>
</dbReference>
<dbReference type="VEuPathDB" id="ToxoDB:CSUI_004582"/>
<dbReference type="Pfam" id="PF16113">
    <property type="entry name" value="ECH_2"/>
    <property type="match status" value="1"/>
</dbReference>
<feature type="region of interest" description="Disordered" evidence="4">
    <location>
        <begin position="149"/>
        <end position="193"/>
    </location>
</feature>
<evidence type="ECO:0000256" key="1">
    <source>
        <dbReference type="ARBA" id="ARBA00001709"/>
    </source>
</evidence>
<dbReference type="GO" id="GO:0003860">
    <property type="term" value="F:3-hydroxyisobutyryl-CoA hydrolase activity"/>
    <property type="evidence" value="ECO:0007669"/>
    <property type="project" value="UniProtKB-EC"/>
</dbReference>
<comment type="caution">
    <text evidence="6">The sequence shown here is derived from an EMBL/GenBank/DDBJ whole genome shotgun (WGS) entry which is preliminary data.</text>
</comment>
<dbReference type="GO" id="GO:0006574">
    <property type="term" value="P:L-valine catabolic process"/>
    <property type="evidence" value="ECO:0007669"/>
    <property type="project" value="TreeGrafter"/>
</dbReference>
<feature type="region of interest" description="Disordered" evidence="4">
    <location>
        <begin position="68"/>
        <end position="128"/>
    </location>
</feature>
<dbReference type="PANTHER" id="PTHR43176">
    <property type="entry name" value="3-HYDROXYISOBUTYRYL-COA HYDROLASE-RELATED"/>
    <property type="match status" value="1"/>
</dbReference>
<keyword evidence="7" id="KW-1185">Reference proteome</keyword>
<evidence type="ECO:0000256" key="3">
    <source>
        <dbReference type="ARBA" id="ARBA00022801"/>
    </source>
</evidence>
<dbReference type="CDD" id="cd06558">
    <property type="entry name" value="crotonase-like"/>
    <property type="match status" value="1"/>
</dbReference>
<evidence type="ECO:0000259" key="5">
    <source>
        <dbReference type="Pfam" id="PF16113"/>
    </source>
</evidence>
<dbReference type="AlphaFoldDB" id="A0A2C6KWS0"/>
<reference evidence="6 7" key="1">
    <citation type="journal article" date="2017" name="Int. J. Parasitol.">
        <title>The genome of the protozoan parasite Cystoisospora suis and a reverse vaccinology approach to identify vaccine candidates.</title>
        <authorList>
            <person name="Palmieri N."/>
            <person name="Shrestha A."/>
            <person name="Ruttkowski B."/>
            <person name="Beck T."/>
            <person name="Vogl C."/>
            <person name="Tomley F."/>
            <person name="Blake D.P."/>
            <person name="Joachim A."/>
        </authorList>
    </citation>
    <scope>NUCLEOTIDE SEQUENCE [LARGE SCALE GENOMIC DNA]</scope>
    <source>
        <strain evidence="6 7">Wien I</strain>
    </source>
</reference>
<dbReference type="Proteomes" id="UP000221165">
    <property type="component" value="Unassembled WGS sequence"/>
</dbReference>
<dbReference type="EC" id="3.1.2.4" evidence="2"/>
<evidence type="ECO:0000313" key="6">
    <source>
        <dbReference type="EMBL" id="PHJ21567.1"/>
    </source>
</evidence>
<evidence type="ECO:0000256" key="4">
    <source>
        <dbReference type="SAM" id="MobiDB-lite"/>
    </source>
</evidence>
<comment type="catalytic activity">
    <reaction evidence="1">
        <text>3-hydroxy-2-methylpropanoyl-CoA + H2O = 3-hydroxy-2-methylpropanoate + CoA + H(+)</text>
        <dbReference type="Rhea" id="RHEA:20888"/>
        <dbReference type="ChEBI" id="CHEBI:11805"/>
        <dbReference type="ChEBI" id="CHEBI:15377"/>
        <dbReference type="ChEBI" id="CHEBI:15378"/>
        <dbReference type="ChEBI" id="CHEBI:57287"/>
        <dbReference type="ChEBI" id="CHEBI:57340"/>
        <dbReference type="EC" id="3.1.2.4"/>
    </reaction>
</comment>
<dbReference type="PANTHER" id="PTHR43176:SF3">
    <property type="entry name" value="3-HYDROXYISOBUTYRYL-COA HYDROLASE, MITOCHONDRIAL"/>
    <property type="match status" value="1"/>
</dbReference>
<sequence>MRLVCEFLEVSTLLPTIFSSFFSLLRNMAAAAHSRLLRLGRQLQAASPSPASSLTRVKTLASVSSQDQFVGTGETSDVSCDMSPSSIGGPSQSPKESQRRVSRSAILARGGRDGVEASKDNSRLPTSLTSFKSNALSSLTEINASLSSLSSSKRDMTTTTHISSDDRGVHTPENRLKQQPSHQSSSPSVPECVNSANATSLHVQKSDGVPSISPSNSSFLFHPSSRSVALSSSGKSRTFFSPPFSSRSYSFSSSSSFLKKTATHSSLPGPGAVWSSDLLVEHCDESTTESGKKSGCVVLKLNRPEKLNALSLDVITALRWIMPTLEADPRCSLLCLAGEGPKAFCAGGDVRSLVRAPLLQVQQLFGQEYSLIYTISQMAKPYIALWNGISMGGGVGLSMCMKYRVCFDTTVWAMPETAIGLYPDVGAAYFLNRLPPHLPGVGFYIGLTGIHLKAADVMRTGLATHYVPIAKREELLQALRQEIFADLEKGAADGDSFCLETVKILRGRCPLSCAIWLDLYRRAMRRDEPVSEEGAVGEEEERKEGKRTQPLSLLEILREEYKLIQLLVYFHPENFNEGIRAVLIDKDRQPKWKPAKIEDLRWADISRFVNCQEDATGSLDFFVFP</sequence>
<gene>
    <name evidence="6" type="ORF">CSUI_004582</name>
</gene>
<accession>A0A2C6KWS0</accession>
<name>A0A2C6KWS0_9APIC</name>
<feature type="compositionally biased region" description="Polar residues" evidence="4">
    <location>
        <begin position="68"/>
        <end position="78"/>
    </location>
</feature>
<dbReference type="OrthoDB" id="1737613at2759"/>
<dbReference type="InterPro" id="IPR032259">
    <property type="entry name" value="HIBYL-CoA-H"/>
</dbReference>
<protein>
    <recommendedName>
        <fullName evidence="2">3-hydroxyisobutyryl-CoA hydrolase</fullName>
        <ecNumber evidence="2">3.1.2.4</ecNumber>
    </recommendedName>
</protein>
<dbReference type="InterPro" id="IPR045004">
    <property type="entry name" value="ECH_dom"/>
</dbReference>
<evidence type="ECO:0000256" key="2">
    <source>
        <dbReference type="ARBA" id="ARBA00011915"/>
    </source>
</evidence>
<dbReference type="EMBL" id="MIGC01002154">
    <property type="protein sequence ID" value="PHJ21567.1"/>
    <property type="molecule type" value="Genomic_DNA"/>
</dbReference>
<evidence type="ECO:0000313" key="7">
    <source>
        <dbReference type="Proteomes" id="UP000221165"/>
    </source>
</evidence>
<feature type="domain" description="Enoyl-CoA hydratase/isomerase" evidence="5">
    <location>
        <begin position="298"/>
        <end position="481"/>
    </location>
</feature>
<organism evidence="6 7">
    <name type="scientific">Cystoisospora suis</name>
    <dbReference type="NCBI Taxonomy" id="483139"/>
    <lineage>
        <taxon>Eukaryota</taxon>
        <taxon>Sar</taxon>
        <taxon>Alveolata</taxon>
        <taxon>Apicomplexa</taxon>
        <taxon>Conoidasida</taxon>
        <taxon>Coccidia</taxon>
        <taxon>Eucoccidiorida</taxon>
        <taxon>Eimeriorina</taxon>
        <taxon>Sarcocystidae</taxon>
        <taxon>Cystoisospora</taxon>
    </lineage>
</organism>
<feature type="compositionally biased region" description="Basic and acidic residues" evidence="4">
    <location>
        <begin position="163"/>
        <end position="176"/>
    </location>
</feature>
<feature type="compositionally biased region" description="Basic and acidic residues" evidence="4">
    <location>
        <begin position="110"/>
        <end position="122"/>
    </location>
</feature>
<feature type="compositionally biased region" description="Low complexity" evidence="4">
    <location>
        <begin position="83"/>
        <end position="94"/>
    </location>
</feature>
<dbReference type="InterPro" id="IPR029045">
    <property type="entry name" value="ClpP/crotonase-like_dom_sf"/>
</dbReference>
<feature type="compositionally biased region" description="Low complexity" evidence="4">
    <location>
        <begin position="178"/>
        <end position="190"/>
    </location>
</feature>
<proteinExistence type="predicted"/>
<dbReference type="RefSeq" id="XP_067923249.1">
    <property type="nucleotide sequence ID" value="XM_068064770.1"/>
</dbReference>
<dbReference type="GeneID" id="94427981"/>
<dbReference type="SUPFAM" id="SSF52096">
    <property type="entry name" value="ClpP/crotonase"/>
    <property type="match status" value="1"/>
</dbReference>
<keyword evidence="3" id="KW-0378">Hydrolase</keyword>